<evidence type="ECO:0000256" key="3">
    <source>
        <dbReference type="ARBA" id="ARBA00022968"/>
    </source>
</evidence>
<accession>A0ABM8FZW3</accession>
<keyword evidence="2" id="KW-0201">Cytochrome c-type biogenesis</keyword>
<dbReference type="Proteomes" id="UP001321475">
    <property type="component" value="Chromosome"/>
</dbReference>
<proteinExistence type="predicted"/>
<dbReference type="CDD" id="cd02966">
    <property type="entry name" value="TlpA_like_family"/>
    <property type="match status" value="1"/>
</dbReference>
<evidence type="ECO:0000256" key="2">
    <source>
        <dbReference type="ARBA" id="ARBA00022748"/>
    </source>
</evidence>
<feature type="domain" description="Thioredoxin" evidence="6">
    <location>
        <begin position="74"/>
        <end position="217"/>
    </location>
</feature>
<evidence type="ECO:0000313" key="8">
    <source>
        <dbReference type="Proteomes" id="UP001321475"/>
    </source>
</evidence>
<dbReference type="PANTHER" id="PTHR42852:SF6">
    <property type="entry name" value="THIOL:DISULFIDE INTERCHANGE PROTEIN DSBE"/>
    <property type="match status" value="1"/>
</dbReference>
<keyword evidence="8" id="KW-1185">Reference proteome</keyword>
<evidence type="ECO:0000259" key="6">
    <source>
        <dbReference type="PROSITE" id="PS51352"/>
    </source>
</evidence>
<sequence>MRTDRAHGSQARPRNLGQAAVVTRRPARAVLTACAVSLTAVAVLAGCVQDSGVTGADDVIGQGYVSGDGSVRTWEVDERSEPVTVTGTDFEGDPVDTSAHRGQVVLLNTWYASCAPCRAEAPTLVALADDRVDDVQIIGINRVDDAGAAQAFERTFDVPYPSIADTDGSAVATLQGTVPLQAVPTTVILDAQGRVAARVIGEAEASTLDSLVDDVLAEAS</sequence>
<evidence type="ECO:0000256" key="4">
    <source>
        <dbReference type="ARBA" id="ARBA00023157"/>
    </source>
</evidence>
<keyword evidence="3" id="KW-0812">Transmembrane</keyword>
<reference evidence="8" key="1">
    <citation type="journal article" date="2019" name="Int. J. Syst. Evol. Microbiol.">
        <title>The Global Catalogue of Microorganisms (GCM) 10K type strain sequencing project: providing services to taxonomists for standard genome sequencing and annotation.</title>
        <authorList>
            <consortium name="The Broad Institute Genomics Platform"/>
            <consortium name="The Broad Institute Genome Sequencing Center for Infectious Disease"/>
            <person name="Wu L."/>
            <person name="Ma J."/>
        </authorList>
    </citation>
    <scope>NUCLEOTIDE SEQUENCE [LARGE SCALE GENOMIC DNA]</scope>
    <source>
        <strain evidence="8">NBRC 108565</strain>
    </source>
</reference>
<keyword evidence="7" id="KW-0413">Isomerase</keyword>
<gene>
    <name evidence="7" type="ORF">GCM10025865_06030</name>
</gene>
<name>A0ABM8FZW3_9CELL</name>
<dbReference type="Gene3D" id="3.40.30.10">
    <property type="entry name" value="Glutaredoxin"/>
    <property type="match status" value="1"/>
</dbReference>
<evidence type="ECO:0000256" key="5">
    <source>
        <dbReference type="ARBA" id="ARBA00023284"/>
    </source>
</evidence>
<evidence type="ECO:0000313" key="7">
    <source>
        <dbReference type="EMBL" id="BDZ41304.1"/>
    </source>
</evidence>
<dbReference type="PROSITE" id="PS51352">
    <property type="entry name" value="THIOREDOXIN_2"/>
    <property type="match status" value="1"/>
</dbReference>
<evidence type="ECO:0000256" key="1">
    <source>
        <dbReference type="ARBA" id="ARBA00004196"/>
    </source>
</evidence>
<organism evidence="7 8">
    <name type="scientific">Paraoerskovia sediminicola</name>
    <dbReference type="NCBI Taxonomy" id="1138587"/>
    <lineage>
        <taxon>Bacteria</taxon>
        <taxon>Bacillati</taxon>
        <taxon>Actinomycetota</taxon>
        <taxon>Actinomycetes</taxon>
        <taxon>Micrococcales</taxon>
        <taxon>Cellulomonadaceae</taxon>
        <taxon>Paraoerskovia</taxon>
    </lineage>
</organism>
<dbReference type="InterPro" id="IPR036249">
    <property type="entry name" value="Thioredoxin-like_sf"/>
</dbReference>
<dbReference type="InterPro" id="IPR050553">
    <property type="entry name" value="Thioredoxin_ResA/DsbE_sf"/>
</dbReference>
<dbReference type="InterPro" id="IPR013766">
    <property type="entry name" value="Thioredoxin_domain"/>
</dbReference>
<protein>
    <submittedName>
        <fullName evidence="7">Thiol-disulfide isomerase</fullName>
    </submittedName>
</protein>
<dbReference type="InterPro" id="IPR013740">
    <property type="entry name" value="Redoxin"/>
</dbReference>
<keyword evidence="4" id="KW-1015">Disulfide bond</keyword>
<keyword evidence="5" id="KW-0676">Redox-active center</keyword>
<dbReference type="EMBL" id="AP027729">
    <property type="protein sequence ID" value="BDZ41304.1"/>
    <property type="molecule type" value="Genomic_DNA"/>
</dbReference>
<dbReference type="SUPFAM" id="SSF52833">
    <property type="entry name" value="Thioredoxin-like"/>
    <property type="match status" value="1"/>
</dbReference>
<dbReference type="Pfam" id="PF08534">
    <property type="entry name" value="Redoxin"/>
    <property type="match status" value="1"/>
</dbReference>
<dbReference type="PANTHER" id="PTHR42852">
    <property type="entry name" value="THIOL:DISULFIDE INTERCHANGE PROTEIN DSBE"/>
    <property type="match status" value="1"/>
</dbReference>
<keyword evidence="3" id="KW-0735">Signal-anchor</keyword>
<comment type="subcellular location">
    <subcellularLocation>
        <location evidence="1">Cell envelope</location>
    </subcellularLocation>
</comment>
<dbReference type="GO" id="GO:0016853">
    <property type="term" value="F:isomerase activity"/>
    <property type="evidence" value="ECO:0007669"/>
    <property type="project" value="UniProtKB-KW"/>
</dbReference>